<sequence>MGGSASSRRVSFEADENDNVTVVKGIRLSDNVINRMKEPSAPVARPQSPSHKSSGLAVNEAELKMKIAEELALEQARRESEAQKRLEQDTHYAREEIGRILEREKNAANELLTRALLREKKATEEERLKTKHLCSANGTMEEGKDNKGEVERGWQLQITRIGKAKQLEEKHRILKKQDEYYKEQLARLEERSDQFYKLTTEQYQKAANDVETKFKRYEVHPICADLQDKILQCYQKNSQQSLSCSALANQYLHCVNSAKQDTASHVESKSQCQAS</sequence>
<accession>A0A6P8SBA2</accession>
<evidence type="ECO:0000256" key="3">
    <source>
        <dbReference type="ARBA" id="ARBA00023128"/>
    </source>
</evidence>
<dbReference type="RefSeq" id="XP_033815452.1">
    <property type="nucleotide sequence ID" value="XM_033959561.1"/>
</dbReference>
<dbReference type="KEGG" id="gsh:117367188"/>
<reference evidence="10" key="1">
    <citation type="submission" date="2025-08" db="UniProtKB">
        <authorList>
            <consortium name="RefSeq"/>
        </authorList>
    </citation>
    <scope>IDENTIFICATION</scope>
</reference>
<dbReference type="Pfam" id="PF05300">
    <property type="entry name" value="MIC19_MIC25"/>
    <property type="match status" value="1"/>
</dbReference>
<dbReference type="PANTHER" id="PTHR21588:SF18">
    <property type="entry name" value="MICOS COMPLEX SUBUNIT MIC19"/>
    <property type="match status" value="1"/>
</dbReference>
<keyword evidence="8" id="KW-0175">Coiled coil</keyword>
<evidence type="ECO:0000256" key="8">
    <source>
        <dbReference type="SAM" id="Coils"/>
    </source>
</evidence>
<comment type="subcellular location">
    <subcellularLocation>
        <location evidence="7">Mitochondrion inner membrane</location>
        <topology evidence="7">Lipid-anchor</topology>
    </subcellularLocation>
</comment>
<evidence type="ECO:0000256" key="4">
    <source>
        <dbReference type="ARBA" id="ARBA00023136"/>
    </source>
</evidence>
<keyword evidence="9" id="KW-1185">Reference proteome</keyword>
<dbReference type="AlphaFoldDB" id="A0A6P8SBA2"/>
<dbReference type="OrthoDB" id="9944291at2759"/>
<dbReference type="PANTHER" id="PTHR21588">
    <property type="entry name" value="COILED-COIL-HELIX-COILED-COIL-HELIX DOMAIN CONTAINING 6"/>
    <property type="match status" value="1"/>
</dbReference>
<evidence type="ECO:0000313" key="9">
    <source>
        <dbReference type="Proteomes" id="UP000515159"/>
    </source>
</evidence>
<protein>
    <submittedName>
        <fullName evidence="10">MICOS complex subunit MIC19 isoform X1</fullName>
    </submittedName>
</protein>
<evidence type="ECO:0000256" key="5">
    <source>
        <dbReference type="ARBA" id="ARBA00023157"/>
    </source>
</evidence>
<evidence type="ECO:0000313" key="10">
    <source>
        <dbReference type="RefSeq" id="XP_033815452.1"/>
    </source>
</evidence>
<dbReference type="InterPro" id="IPR052632">
    <property type="entry name" value="MICOS_subunit_Mic19"/>
</dbReference>
<dbReference type="InterPro" id="IPR007964">
    <property type="entry name" value="MIC19/MIC25"/>
</dbReference>
<organism evidence="9 10">
    <name type="scientific">Geotrypetes seraphini</name>
    <name type="common">Gaboon caecilian</name>
    <name type="synonym">Caecilia seraphini</name>
    <dbReference type="NCBI Taxonomy" id="260995"/>
    <lineage>
        <taxon>Eukaryota</taxon>
        <taxon>Metazoa</taxon>
        <taxon>Chordata</taxon>
        <taxon>Craniata</taxon>
        <taxon>Vertebrata</taxon>
        <taxon>Euteleostomi</taxon>
        <taxon>Amphibia</taxon>
        <taxon>Gymnophiona</taxon>
        <taxon>Geotrypetes</taxon>
    </lineage>
</organism>
<evidence type="ECO:0000256" key="1">
    <source>
        <dbReference type="ARBA" id="ARBA00022707"/>
    </source>
</evidence>
<keyword evidence="3" id="KW-0496">Mitochondrion</keyword>
<dbReference type="GeneID" id="117367188"/>
<evidence type="ECO:0000256" key="7">
    <source>
        <dbReference type="ARBA" id="ARBA00034476"/>
    </source>
</evidence>
<dbReference type="PROSITE" id="PS51808">
    <property type="entry name" value="CHCH"/>
    <property type="match status" value="1"/>
</dbReference>
<keyword evidence="5" id="KW-1015">Disulfide bond</keyword>
<dbReference type="FunCoup" id="A0A6P8SBA2">
    <property type="interactions" value="603"/>
</dbReference>
<evidence type="ECO:0000256" key="2">
    <source>
        <dbReference type="ARBA" id="ARBA00022792"/>
    </source>
</evidence>
<dbReference type="Proteomes" id="UP000515159">
    <property type="component" value="Chromosome 9"/>
</dbReference>
<keyword evidence="4" id="KW-0472">Membrane</keyword>
<dbReference type="GO" id="GO:0061617">
    <property type="term" value="C:MICOS complex"/>
    <property type="evidence" value="ECO:0007669"/>
    <property type="project" value="InterPro"/>
</dbReference>
<feature type="coiled-coil region" evidence="8">
    <location>
        <begin position="164"/>
        <end position="191"/>
    </location>
</feature>
<name>A0A6P8SBA2_GEOSA</name>
<keyword evidence="6" id="KW-0449">Lipoprotein</keyword>
<dbReference type="GO" id="GO:0007007">
    <property type="term" value="P:inner mitochondrial membrane organization"/>
    <property type="evidence" value="ECO:0007669"/>
    <property type="project" value="TreeGrafter"/>
</dbReference>
<keyword evidence="2" id="KW-0999">Mitochondrion inner membrane</keyword>
<evidence type="ECO:0000256" key="6">
    <source>
        <dbReference type="ARBA" id="ARBA00023288"/>
    </source>
</evidence>
<proteinExistence type="predicted"/>
<gene>
    <name evidence="10" type="primary">CHCHD3</name>
</gene>
<dbReference type="InParanoid" id="A0A6P8SBA2"/>
<keyword evidence="1" id="KW-0519">Myristate</keyword>
<dbReference type="CTD" id="54927"/>